<comment type="caution">
    <text evidence="1">The sequence shown here is derived from an EMBL/GenBank/DDBJ whole genome shotgun (WGS) entry which is preliminary data.</text>
</comment>
<reference evidence="1 2" key="1">
    <citation type="submission" date="2018-12" db="EMBL/GenBank/DDBJ databases">
        <title>The complete genome of the methanogenic archaea of the candidate phylum Verstraetearchaeota, obtained from the metagenome of underground thermal water.</title>
        <authorList>
            <person name="Kadnikov V.V."/>
            <person name="Mardanov A.V."/>
            <person name="Beletsky A.V."/>
            <person name="Karnachuk O.V."/>
            <person name="Ravin N.V."/>
        </authorList>
    </citation>
    <scope>NUCLEOTIDE SEQUENCE [LARGE SCALE GENOMIC DNA]</scope>
    <source>
        <strain evidence="1">Ch88</strain>
    </source>
</reference>
<evidence type="ECO:0000313" key="2">
    <source>
        <dbReference type="Proteomes" id="UP000288215"/>
    </source>
</evidence>
<dbReference type="Proteomes" id="UP000288215">
    <property type="component" value="Unassembled WGS sequence"/>
</dbReference>
<dbReference type="EMBL" id="RXGA01000003">
    <property type="protein sequence ID" value="RWX72904.1"/>
    <property type="molecule type" value="Genomic_DNA"/>
</dbReference>
<dbReference type="InterPro" id="IPR002746">
    <property type="entry name" value="UPF0216"/>
</dbReference>
<organism evidence="1 2">
    <name type="scientific">Methanosuratincola subterraneus</name>
    <dbReference type="NCBI Taxonomy" id="2593994"/>
    <lineage>
        <taxon>Archaea</taxon>
        <taxon>Thermoproteota</taxon>
        <taxon>Methanosuratincolia</taxon>
        <taxon>Candidatus Methanomethylicales</taxon>
        <taxon>Candidatus Methanomethylicaceae</taxon>
        <taxon>Candidatus Methanosuratincola (ex Vanwonterghem et al. 2016)</taxon>
    </lineage>
</organism>
<dbReference type="Pfam" id="PF01886">
    <property type="entry name" value="DUF61"/>
    <property type="match status" value="1"/>
</dbReference>
<sequence>MHEEGESTDKLLWEVELKKLNESLPRERRPVSDLLNESRPAYKNLAGETVYFNREELDEFVKAVPKASSNLVRLPIVIVRESSLKKGTYLIDGNEGEIEAVNRLLDRPPYKNKYLFRPEVLELIRRFPTIIAFGFIL</sequence>
<name>A0A3S3TRA5_METS7</name>
<proteinExistence type="predicted"/>
<protein>
    <recommendedName>
        <fullName evidence="3">DUF61 family protein</fullName>
    </recommendedName>
</protein>
<accession>A0A3S3TRA5</accession>
<gene>
    <name evidence="1" type="ORF">Metus_0878</name>
</gene>
<evidence type="ECO:0000313" key="1">
    <source>
        <dbReference type="EMBL" id="RWX72904.1"/>
    </source>
</evidence>
<evidence type="ECO:0008006" key="3">
    <source>
        <dbReference type="Google" id="ProtNLM"/>
    </source>
</evidence>
<dbReference type="AlphaFoldDB" id="A0A3S3TRA5"/>